<dbReference type="AlphaFoldDB" id="A0A1M5JGR2"/>
<dbReference type="Proteomes" id="UP000184471">
    <property type="component" value="Unassembled WGS sequence"/>
</dbReference>
<dbReference type="PANTHER" id="PTHR44068">
    <property type="entry name" value="ZGC:194242"/>
    <property type="match status" value="1"/>
</dbReference>
<dbReference type="Gene3D" id="3.40.50.150">
    <property type="entry name" value="Vaccinia Virus protein VP39"/>
    <property type="match status" value="1"/>
</dbReference>
<dbReference type="GO" id="GO:0008757">
    <property type="term" value="F:S-adenosylmethionine-dependent methyltransferase activity"/>
    <property type="evidence" value="ECO:0007669"/>
    <property type="project" value="InterPro"/>
</dbReference>
<feature type="region of interest" description="Disordered" evidence="2">
    <location>
        <begin position="240"/>
        <end position="262"/>
    </location>
</feature>
<dbReference type="InterPro" id="IPR050447">
    <property type="entry name" value="Erg6_SMT_methyltransf"/>
</dbReference>
<dbReference type="OrthoDB" id="9810247at2"/>
<dbReference type="PANTHER" id="PTHR44068:SF11">
    <property type="entry name" value="GERANYL DIPHOSPHATE 2-C-METHYLTRANSFERASE"/>
    <property type="match status" value="1"/>
</dbReference>
<dbReference type="CDD" id="cd02440">
    <property type="entry name" value="AdoMet_MTases"/>
    <property type="match status" value="1"/>
</dbReference>
<proteinExistence type="predicted"/>
<dbReference type="InterPro" id="IPR013216">
    <property type="entry name" value="Methyltransf_11"/>
</dbReference>
<keyword evidence="5" id="KW-1185">Reference proteome</keyword>
<keyword evidence="1 4" id="KW-0808">Transferase</keyword>
<dbReference type="EMBL" id="FQVX01000002">
    <property type="protein sequence ID" value="SHG39776.1"/>
    <property type="molecule type" value="Genomic_DNA"/>
</dbReference>
<evidence type="ECO:0000313" key="4">
    <source>
        <dbReference type="EMBL" id="SHG39776.1"/>
    </source>
</evidence>
<dbReference type="STRING" id="1070870.SAMN05444351_2490"/>
<evidence type="ECO:0000313" key="5">
    <source>
        <dbReference type="Proteomes" id="UP000184471"/>
    </source>
</evidence>
<gene>
    <name evidence="4" type="ORF">SAMN05444351_2490</name>
</gene>
<evidence type="ECO:0000256" key="1">
    <source>
        <dbReference type="ARBA" id="ARBA00022679"/>
    </source>
</evidence>
<feature type="compositionally biased region" description="Basic and acidic residues" evidence="2">
    <location>
        <begin position="253"/>
        <end position="262"/>
    </location>
</feature>
<keyword evidence="4" id="KW-0489">Methyltransferase</keyword>
<protein>
    <submittedName>
        <fullName evidence="4">Methyltransferase domain-containing protein</fullName>
    </submittedName>
</protein>
<accession>A0A1M5JGR2</accession>
<reference evidence="4 5" key="1">
    <citation type="submission" date="2016-11" db="EMBL/GenBank/DDBJ databases">
        <authorList>
            <person name="Jaros S."/>
            <person name="Januszkiewicz K."/>
            <person name="Wedrychowicz H."/>
        </authorList>
    </citation>
    <scope>NUCLEOTIDE SEQUENCE [LARGE SCALE GENOMIC DNA]</scope>
    <source>
        <strain evidence="4 5">DSM 45408</strain>
    </source>
</reference>
<organism evidence="4 5">
    <name type="scientific">Geodermatophilus nigrescens</name>
    <dbReference type="NCBI Taxonomy" id="1070870"/>
    <lineage>
        <taxon>Bacteria</taxon>
        <taxon>Bacillati</taxon>
        <taxon>Actinomycetota</taxon>
        <taxon>Actinomycetes</taxon>
        <taxon>Geodermatophilales</taxon>
        <taxon>Geodermatophilaceae</taxon>
        <taxon>Geodermatophilus</taxon>
    </lineage>
</organism>
<sequence>MLTVDYDLLDLRPGMTVLDLGCGEGRHAFEAYRRGARVVAVDWGVSEVETTKRWLGAIAEAGEAPAGAHFEVVRGDLLHLPFPDAGVDRVIASEVLEHIPDDGRAMAEIARVLKPGGRVAVTVPRWGPERVCWALSDAYHANEGGHIRIYRGDVLRARLSVAGLVPGATHHAHALHAPYWWLKCAVGVDRDAAVVRAYHRLLVWDLTKRPWLTRTAERVLDPLIGKSLVVYADRPAVPADGTADGTADVAAAQEREKTAAAG</sequence>
<evidence type="ECO:0000259" key="3">
    <source>
        <dbReference type="Pfam" id="PF08241"/>
    </source>
</evidence>
<evidence type="ECO:0000256" key="2">
    <source>
        <dbReference type="SAM" id="MobiDB-lite"/>
    </source>
</evidence>
<dbReference type="SUPFAM" id="SSF53335">
    <property type="entry name" value="S-adenosyl-L-methionine-dependent methyltransferases"/>
    <property type="match status" value="1"/>
</dbReference>
<dbReference type="Pfam" id="PF08241">
    <property type="entry name" value="Methyltransf_11"/>
    <property type="match status" value="1"/>
</dbReference>
<dbReference type="RefSeq" id="WP_073420384.1">
    <property type="nucleotide sequence ID" value="NZ_FQVX01000002.1"/>
</dbReference>
<dbReference type="InterPro" id="IPR029063">
    <property type="entry name" value="SAM-dependent_MTases_sf"/>
</dbReference>
<dbReference type="GO" id="GO:0032259">
    <property type="term" value="P:methylation"/>
    <property type="evidence" value="ECO:0007669"/>
    <property type="project" value="UniProtKB-KW"/>
</dbReference>
<name>A0A1M5JGR2_9ACTN</name>
<feature type="domain" description="Methyltransferase type 11" evidence="3">
    <location>
        <begin position="18"/>
        <end position="120"/>
    </location>
</feature>
<feature type="compositionally biased region" description="Low complexity" evidence="2">
    <location>
        <begin position="240"/>
        <end position="252"/>
    </location>
</feature>